<dbReference type="AlphaFoldDB" id="A0A087G122"/>
<keyword evidence="9" id="KW-1185">Reference proteome</keyword>
<dbReference type="OrthoDB" id="1394818at2759"/>
<evidence type="ECO:0000256" key="2">
    <source>
        <dbReference type="ARBA" id="ARBA00022692"/>
    </source>
</evidence>
<sequence>QLHTLKQFKNEFDSRGCNQTDYFSGVRCDNTTGLIMELQIPRGCLSGTLNSNSSLFSLHHLYHLDLSHNDFTSSSLPSALGNLNRLKVWL</sequence>
<evidence type="ECO:0000256" key="6">
    <source>
        <dbReference type="ARBA" id="ARBA00023170"/>
    </source>
</evidence>
<evidence type="ECO:0008006" key="10">
    <source>
        <dbReference type="Google" id="ProtNLM"/>
    </source>
</evidence>
<keyword evidence="4" id="KW-1133">Transmembrane helix</keyword>
<keyword evidence="7" id="KW-0325">Glycoprotein</keyword>
<gene>
    <name evidence="8" type="ORF">AALP_AAs68481U000100</name>
</gene>
<keyword evidence="6" id="KW-0675">Receptor</keyword>
<dbReference type="InterPro" id="IPR046956">
    <property type="entry name" value="RLP23-like"/>
</dbReference>
<dbReference type="SUPFAM" id="SSF52058">
    <property type="entry name" value="L domain-like"/>
    <property type="match status" value="1"/>
</dbReference>
<reference evidence="9" key="1">
    <citation type="journal article" date="2015" name="Nat. Plants">
        <title>Genome expansion of Arabis alpina linked with retrotransposition and reduced symmetric DNA methylation.</title>
        <authorList>
            <person name="Willing E.M."/>
            <person name="Rawat V."/>
            <person name="Mandakova T."/>
            <person name="Maumus F."/>
            <person name="James G.V."/>
            <person name="Nordstroem K.J."/>
            <person name="Becker C."/>
            <person name="Warthmann N."/>
            <person name="Chica C."/>
            <person name="Szarzynska B."/>
            <person name="Zytnicki M."/>
            <person name="Albani M.C."/>
            <person name="Kiefer C."/>
            <person name="Bergonzi S."/>
            <person name="Castaings L."/>
            <person name="Mateos J.L."/>
            <person name="Berns M.C."/>
            <person name="Bujdoso N."/>
            <person name="Piofczyk T."/>
            <person name="de Lorenzo L."/>
            <person name="Barrero-Sicilia C."/>
            <person name="Mateos I."/>
            <person name="Piednoel M."/>
            <person name="Hagmann J."/>
            <person name="Chen-Min-Tao R."/>
            <person name="Iglesias-Fernandez R."/>
            <person name="Schuster S.C."/>
            <person name="Alonso-Blanco C."/>
            <person name="Roudier F."/>
            <person name="Carbonero P."/>
            <person name="Paz-Ares J."/>
            <person name="Davis S.J."/>
            <person name="Pecinka A."/>
            <person name="Quesneville H."/>
            <person name="Colot V."/>
            <person name="Lysak M.A."/>
            <person name="Weigel D."/>
            <person name="Coupland G."/>
            <person name="Schneeberger K."/>
        </authorList>
    </citation>
    <scope>NUCLEOTIDE SEQUENCE [LARGE SCALE GENOMIC DNA]</scope>
    <source>
        <strain evidence="9">cv. Pajares</strain>
    </source>
</reference>
<keyword evidence="5" id="KW-0472">Membrane</keyword>
<keyword evidence="2" id="KW-0812">Transmembrane</keyword>
<dbReference type="PANTHER" id="PTHR48061:SF12">
    <property type="entry name" value="DISEASE RESISTANCE LIKE PROTEIN"/>
    <property type="match status" value="1"/>
</dbReference>
<dbReference type="InterPro" id="IPR032675">
    <property type="entry name" value="LRR_dom_sf"/>
</dbReference>
<dbReference type="Gramene" id="KFK23574">
    <property type="protein sequence ID" value="KFK23574"/>
    <property type="gene ID" value="AALP_AAs68481U000100"/>
</dbReference>
<evidence type="ECO:0000256" key="1">
    <source>
        <dbReference type="ARBA" id="ARBA00004479"/>
    </source>
</evidence>
<keyword evidence="3" id="KW-0732">Signal</keyword>
<evidence type="ECO:0000256" key="3">
    <source>
        <dbReference type="ARBA" id="ARBA00022729"/>
    </source>
</evidence>
<dbReference type="Proteomes" id="UP000029120">
    <property type="component" value="Unassembled WGS sequence"/>
</dbReference>
<feature type="non-terminal residue" evidence="8">
    <location>
        <position position="1"/>
    </location>
</feature>
<protein>
    <recommendedName>
        <fullName evidence="10">Leucine-rich repeat-containing N-terminal plant-type domain-containing protein</fullName>
    </recommendedName>
</protein>
<evidence type="ECO:0000313" key="9">
    <source>
        <dbReference type="Proteomes" id="UP000029120"/>
    </source>
</evidence>
<name>A0A087G122_ARAAL</name>
<accession>A0A087G122</accession>
<dbReference type="Gene3D" id="3.80.10.10">
    <property type="entry name" value="Ribonuclease Inhibitor"/>
    <property type="match status" value="1"/>
</dbReference>
<dbReference type="GO" id="GO:0016020">
    <property type="term" value="C:membrane"/>
    <property type="evidence" value="ECO:0007669"/>
    <property type="project" value="UniProtKB-SubCell"/>
</dbReference>
<dbReference type="EMBL" id="KL977789">
    <property type="protein sequence ID" value="KFK23574.1"/>
    <property type="molecule type" value="Genomic_DNA"/>
</dbReference>
<evidence type="ECO:0000256" key="5">
    <source>
        <dbReference type="ARBA" id="ARBA00023136"/>
    </source>
</evidence>
<evidence type="ECO:0000256" key="4">
    <source>
        <dbReference type="ARBA" id="ARBA00022989"/>
    </source>
</evidence>
<comment type="subcellular location">
    <subcellularLocation>
        <location evidence="1">Membrane</location>
        <topology evidence="1">Single-pass type I membrane protein</topology>
    </subcellularLocation>
</comment>
<evidence type="ECO:0000256" key="7">
    <source>
        <dbReference type="ARBA" id="ARBA00023180"/>
    </source>
</evidence>
<evidence type="ECO:0000313" key="8">
    <source>
        <dbReference type="EMBL" id="KFK23574.1"/>
    </source>
</evidence>
<dbReference type="OMA" id="TRHCNPS"/>
<proteinExistence type="predicted"/>
<dbReference type="PANTHER" id="PTHR48061">
    <property type="entry name" value="LEUCINE-RICH REPEAT RECEPTOR PROTEIN KINASE EMS1-LIKE-RELATED"/>
    <property type="match status" value="1"/>
</dbReference>
<organism evidence="8 9">
    <name type="scientific">Arabis alpina</name>
    <name type="common">Alpine rock-cress</name>
    <dbReference type="NCBI Taxonomy" id="50452"/>
    <lineage>
        <taxon>Eukaryota</taxon>
        <taxon>Viridiplantae</taxon>
        <taxon>Streptophyta</taxon>
        <taxon>Embryophyta</taxon>
        <taxon>Tracheophyta</taxon>
        <taxon>Spermatophyta</taxon>
        <taxon>Magnoliopsida</taxon>
        <taxon>eudicotyledons</taxon>
        <taxon>Gunneridae</taxon>
        <taxon>Pentapetalae</taxon>
        <taxon>rosids</taxon>
        <taxon>malvids</taxon>
        <taxon>Brassicales</taxon>
        <taxon>Brassicaceae</taxon>
        <taxon>Arabideae</taxon>
        <taxon>Arabis</taxon>
    </lineage>
</organism>
<dbReference type="eggNOG" id="KOG0619">
    <property type="taxonomic scope" value="Eukaryota"/>
</dbReference>